<dbReference type="PANTHER" id="PTHR46268:SF6">
    <property type="entry name" value="UNIVERSAL STRESS PROTEIN UP12"/>
    <property type="match status" value="1"/>
</dbReference>
<keyword evidence="2" id="KW-0963">Cytoplasm</keyword>
<sequence>MFKKILVPLDGSTPSIKAAKRAVKIAESSGAEVTFFHVQHSLESYINLPHIFAAETYNQIREELKAQAEAILDNAIKEVDAQGVTIFKKLSSGDPGKQIIEESQEGQYDLVVMGSRGLTGIQDFLMGSVASRVSKHAPCAVLIVR</sequence>
<keyword evidence="5" id="KW-1185">Reference proteome</keyword>
<dbReference type="Pfam" id="PF00582">
    <property type="entry name" value="Usp"/>
    <property type="match status" value="1"/>
</dbReference>
<evidence type="ECO:0000259" key="3">
    <source>
        <dbReference type="Pfam" id="PF00582"/>
    </source>
</evidence>
<evidence type="ECO:0000313" key="5">
    <source>
        <dbReference type="Proteomes" id="UP000798488"/>
    </source>
</evidence>
<dbReference type="Gene3D" id="3.40.50.620">
    <property type="entry name" value="HUPs"/>
    <property type="match status" value="1"/>
</dbReference>
<comment type="caution">
    <text evidence="4">The sequence shown here is derived from an EMBL/GenBank/DDBJ whole genome shotgun (WGS) entry which is preliminary data.</text>
</comment>
<accession>A0A9D3AXT5</accession>
<organism evidence="4 5">
    <name type="scientific">Sporotomaculum syntrophicum</name>
    <dbReference type="NCBI Taxonomy" id="182264"/>
    <lineage>
        <taxon>Bacteria</taxon>
        <taxon>Bacillati</taxon>
        <taxon>Bacillota</taxon>
        <taxon>Clostridia</taxon>
        <taxon>Eubacteriales</taxon>
        <taxon>Desulfallaceae</taxon>
        <taxon>Sporotomaculum</taxon>
    </lineage>
</organism>
<dbReference type="PRINTS" id="PR01438">
    <property type="entry name" value="UNVRSLSTRESS"/>
</dbReference>
<dbReference type="PIRSF" id="PIRSF006276">
    <property type="entry name" value="UspA"/>
    <property type="match status" value="1"/>
</dbReference>
<comment type="similarity">
    <text evidence="1 2">Belongs to the universal stress protein A family.</text>
</comment>
<dbReference type="InterPro" id="IPR014729">
    <property type="entry name" value="Rossmann-like_a/b/a_fold"/>
</dbReference>
<dbReference type="AlphaFoldDB" id="A0A9D3AXT5"/>
<name>A0A9D3AXT5_9FIRM</name>
<evidence type="ECO:0000256" key="2">
    <source>
        <dbReference type="PIRNR" id="PIRNR006276"/>
    </source>
</evidence>
<comment type="subcellular location">
    <subcellularLocation>
        <location evidence="2">Cytoplasm</location>
    </subcellularLocation>
</comment>
<dbReference type="InterPro" id="IPR006015">
    <property type="entry name" value="Universal_stress_UspA"/>
</dbReference>
<dbReference type="GO" id="GO:0005737">
    <property type="term" value="C:cytoplasm"/>
    <property type="evidence" value="ECO:0007669"/>
    <property type="project" value="UniProtKB-SubCell"/>
</dbReference>
<evidence type="ECO:0000313" key="4">
    <source>
        <dbReference type="EMBL" id="KAF1085347.1"/>
    </source>
</evidence>
<evidence type="ECO:0000256" key="1">
    <source>
        <dbReference type="ARBA" id="ARBA00008791"/>
    </source>
</evidence>
<dbReference type="EMBL" id="LSRS01000003">
    <property type="protein sequence ID" value="KAF1085347.1"/>
    <property type="molecule type" value="Genomic_DNA"/>
</dbReference>
<dbReference type="CDD" id="cd00293">
    <property type="entry name" value="USP-like"/>
    <property type="match status" value="1"/>
</dbReference>
<dbReference type="RefSeq" id="WP_161821823.1">
    <property type="nucleotide sequence ID" value="NZ_LSRS01000003.1"/>
</dbReference>
<dbReference type="OrthoDB" id="9794782at2"/>
<reference evidence="4" key="1">
    <citation type="submission" date="2016-02" db="EMBL/GenBank/DDBJ databases">
        <title>Draft Genome Sequence of Sporotomaculum syntrophicum Strain FB, a Syntrophic Benzoate Degrader.</title>
        <authorList>
            <person name="Nobu M.K."/>
            <person name="Narihiro T."/>
            <person name="Qiu Y.-L."/>
            <person name="Ohashi A."/>
            <person name="Liu W.-T."/>
            <person name="Yuji S."/>
        </authorList>
    </citation>
    <scope>NUCLEOTIDE SEQUENCE</scope>
    <source>
        <strain evidence="4">FB</strain>
    </source>
</reference>
<dbReference type="PANTHER" id="PTHR46268">
    <property type="entry name" value="STRESS RESPONSE PROTEIN NHAX"/>
    <property type="match status" value="1"/>
</dbReference>
<dbReference type="InterPro" id="IPR006016">
    <property type="entry name" value="UspA"/>
</dbReference>
<proteinExistence type="inferred from homology"/>
<protein>
    <recommendedName>
        <fullName evidence="2">Universal stress protein</fullName>
    </recommendedName>
</protein>
<feature type="domain" description="UspA" evidence="3">
    <location>
        <begin position="1"/>
        <end position="145"/>
    </location>
</feature>
<dbReference type="Proteomes" id="UP000798488">
    <property type="component" value="Unassembled WGS sequence"/>
</dbReference>
<dbReference type="SUPFAM" id="SSF52402">
    <property type="entry name" value="Adenine nucleotide alpha hydrolases-like"/>
    <property type="match status" value="1"/>
</dbReference>
<gene>
    <name evidence="4" type="ORF">SPSYN_01483</name>
</gene>